<dbReference type="RefSeq" id="WP_121029560.1">
    <property type="nucleotide sequence ID" value="NZ_PNJG02000001.1"/>
</dbReference>
<proteinExistence type="predicted"/>
<dbReference type="Proteomes" id="UP000249516">
    <property type="component" value="Unassembled WGS sequence"/>
</dbReference>
<organism evidence="1 2">
    <name type="scientific">Kocuria tytonis</name>
    <dbReference type="NCBI Taxonomy" id="2054280"/>
    <lineage>
        <taxon>Bacteria</taxon>
        <taxon>Bacillati</taxon>
        <taxon>Actinomycetota</taxon>
        <taxon>Actinomycetes</taxon>
        <taxon>Micrococcales</taxon>
        <taxon>Micrococcaceae</taxon>
        <taxon>Kocuria</taxon>
    </lineage>
</organism>
<dbReference type="AlphaFoldDB" id="A0A495A880"/>
<reference evidence="1 2" key="1">
    <citation type="submission" date="2018-10" db="EMBL/GenBank/DDBJ databases">
        <title>Kocuria tytouropygialis sp. nov., isolated from the uropygial gland of an American barn owl (Tyto furcata).</title>
        <authorList>
            <person name="Braun M.S."/>
            <person name="Wang E."/>
            <person name="Zimmermann S."/>
            <person name="Wagner H."/>
            <person name="Wink M."/>
        </authorList>
    </citation>
    <scope>NUCLEOTIDE SEQUENCE [LARGE SCALE GENOMIC DNA]</scope>
    <source>
        <strain evidence="1 2">442</strain>
    </source>
</reference>
<sequence length="121" mass="13500">MILLPNATAVILRPRVVNDMGSEFVDWEHPERIEFPGPCHVQDGATTETFERADSVETAYTLWAPLTPAVKPNDRVEFTYTAPPVTGTVTGLQVHGRPRVMIDPVDPDDSFQRVELTRLEG</sequence>
<accession>A0A495A880</accession>
<protein>
    <recommendedName>
        <fullName evidence="3">Head-tail adaptor protein</fullName>
    </recommendedName>
</protein>
<name>A0A495A880_9MICC</name>
<keyword evidence="2" id="KW-1185">Reference proteome</keyword>
<evidence type="ECO:0000313" key="2">
    <source>
        <dbReference type="Proteomes" id="UP000249516"/>
    </source>
</evidence>
<gene>
    <name evidence="1" type="ORF">C1C97_000525</name>
</gene>
<dbReference type="EMBL" id="PNJG02000001">
    <property type="protein sequence ID" value="RKQ36206.1"/>
    <property type="molecule type" value="Genomic_DNA"/>
</dbReference>
<evidence type="ECO:0008006" key="3">
    <source>
        <dbReference type="Google" id="ProtNLM"/>
    </source>
</evidence>
<comment type="caution">
    <text evidence="1">The sequence shown here is derived from an EMBL/GenBank/DDBJ whole genome shotgun (WGS) entry which is preliminary data.</text>
</comment>
<evidence type="ECO:0000313" key="1">
    <source>
        <dbReference type="EMBL" id="RKQ36206.1"/>
    </source>
</evidence>